<feature type="transmembrane region" description="Helical" evidence="15">
    <location>
        <begin position="92"/>
        <end position="114"/>
    </location>
</feature>
<evidence type="ECO:0000256" key="1">
    <source>
        <dbReference type="ARBA" id="ARBA00003440"/>
    </source>
</evidence>
<keyword evidence="11" id="KW-0539">Nucleus</keyword>
<evidence type="ECO:0000256" key="11">
    <source>
        <dbReference type="ARBA" id="ARBA00023242"/>
    </source>
</evidence>
<reference evidence="16" key="1">
    <citation type="submission" date="2022-11" db="UniProtKB">
        <authorList>
            <consortium name="EnsemblMetazoa"/>
        </authorList>
    </citation>
    <scope>IDENTIFICATION</scope>
</reference>
<feature type="coiled-coil region" evidence="13">
    <location>
        <begin position="598"/>
        <end position="632"/>
    </location>
</feature>
<evidence type="ECO:0000256" key="14">
    <source>
        <dbReference type="SAM" id="MobiDB-lite"/>
    </source>
</evidence>
<evidence type="ECO:0000256" key="15">
    <source>
        <dbReference type="SAM" id="Phobius"/>
    </source>
</evidence>
<feature type="transmembrane region" description="Helical" evidence="15">
    <location>
        <begin position="120"/>
        <end position="136"/>
    </location>
</feature>
<evidence type="ECO:0000256" key="5">
    <source>
        <dbReference type="ARBA" id="ARBA00022553"/>
    </source>
</evidence>
<dbReference type="RefSeq" id="XP_038058922.1">
    <property type="nucleotide sequence ID" value="XM_038202994.1"/>
</dbReference>
<evidence type="ECO:0000313" key="17">
    <source>
        <dbReference type="Proteomes" id="UP000887568"/>
    </source>
</evidence>
<keyword evidence="9 15" id="KW-0472">Membrane</keyword>
<feature type="compositionally biased region" description="Polar residues" evidence="14">
    <location>
        <begin position="271"/>
        <end position="280"/>
    </location>
</feature>
<dbReference type="GeneID" id="119730205"/>
<dbReference type="GO" id="GO:0023041">
    <property type="term" value="P:neuronal signal transduction"/>
    <property type="evidence" value="ECO:0007669"/>
    <property type="project" value="InterPro"/>
</dbReference>
<sequence length="730" mass="81837">MKRRNAECGKLRRPLKRNKIAEGIYGSTFLYLKFLAIWMFVLLLDFILEFRFEYLWPLWLLLRSIYDSYRYQGLAFSVVFIFIAFTSDMICLLFIPVHWLFFAASTYVWVQFVWHTDRGICLPTVSLWLLFVYIEASVRLRELRSAIPFHLDLCRPFAAHCIGYPVVTLGFGFKSYVGYRMRLRKQKEVQKENDFYIQLLQQALPPEQQQHHQLHNASLTAEKQKGAIASKAEEPTSNGVVSRKGSPVIQGNKGSSSDGSSEKSREPPASQRKQQASNNAGVGGTTAKNPADPELIETKLPPRSVNDYDGSKENLANEQVQAKNLKQQQQSSVSSGQRGKNQPGKDNSGSTSGSKKPKPLASKLDNKEKEKDTNLNADIANGAVPTPPAKDEKVLRLESDIKRLKADLQASRQVQADLKTQVNNLLSDDQHDKAELEQMKKDYESLQTKLHNLVTQKQQDKQNISRLEQQLKAERDQRTSLETQMREERKNRKAKEAAAARAAAMATVGRYGECGDSCRMRMLDQDSEILRLRKESRDKDDHLREMEKKTELMHERQESQNKTDLLMSALMAMQDRTAKLETSLSAETRLKLDLFSALGDARRQMEIMQTELMKKEREIHDLKTKIAEHMAVMPQSNYSGSGSPISGTPRYSVNFVSSEETGPILPMGVPVSQGMGPPPGVASASSTPVSAPQGSSSSQSPSPSVSPVPSLGNGKSVLDPNAAVYRPKSN</sequence>
<protein>
    <recommendedName>
        <fullName evidence="4">Macoilin</fullName>
    </recommendedName>
    <alternativeName>
        <fullName evidence="12">Transmembrane protein 57</fullName>
    </alternativeName>
</protein>
<dbReference type="InterPro" id="IPR019130">
    <property type="entry name" value="Macoilin"/>
</dbReference>
<accession>A0A914A4Z4</accession>
<keyword evidence="5" id="KW-0597">Phosphoprotein</keyword>
<evidence type="ECO:0000256" key="2">
    <source>
        <dbReference type="ARBA" id="ARBA00004232"/>
    </source>
</evidence>
<dbReference type="PANTHER" id="PTHR47464:SF2">
    <property type="entry name" value="MACOILIN"/>
    <property type="match status" value="1"/>
</dbReference>
<dbReference type="EnsemblMetazoa" id="XM_038202994.1">
    <property type="protein sequence ID" value="XP_038058922.1"/>
    <property type="gene ID" value="LOC119730205"/>
</dbReference>
<dbReference type="GO" id="GO:0031965">
    <property type="term" value="C:nuclear membrane"/>
    <property type="evidence" value="ECO:0007669"/>
    <property type="project" value="UniProtKB-SubCell"/>
</dbReference>
<keyword evidence="13" id="KW-0175">Coiled coil</keyword>
<feature type="compositionally biased region" description="Polar residues" evidence="14">
    <location>
        <begin position="314"/>
        <end position="326"/>
    </location>
</feature>
<dbReference type="PANTHER" id="PTHR47464">
    <property type="entry name" value="MACOILIN"/>
    <property type="match status" value="1"/>
</dbReference>
<keyword evidence="6 15" id="KW-0812">Transmembrane</keyword>
<feature type="region of interest" description="Disordered" evidence="14">
    <location>
        <begin position="469"/>
        <end position="493"/>
    </location>
</feature>
<comment type="subcellular location">
    <subcellularLocation>
        <location evidence="2">Nucleus membrane</location>
        <topology evidence="2">Multi-pass membrane protein</topology>
    </subcellularLocation>
    <subcellularLocation>
        <location evidence="3">Rough endoplasmic reticulum membrane</location>
        <topology evidence="3">Multi-pass membrane protein</topology>
    </subcellularLocation>
</comment>
<keyword evidence="17" id="KW-1185">Reference proteome</keyword>
<proteinExistence type="predicted"/>
<evidence type="ECO:0000256" key="6">
    <source>
        <dbReference type="ARBA" id="ARBA00022692"/>
    </source>
</evidence>
<feature type="compositionally biased region" description="Low complexity" evidence="14">
    <location>
        <begin position="327"/>
        <end position="337"/>
    </location>
</feature>
<evidence type="ECO:0000256" key="3">
    <source>
        <dbReference type="ARBA" id="ARBA00004269"/>
    </source>
</evidence>
<comment type="function">
    <text evidence="1">Plays a role in the regulation of neuronal activity.</text>
</comment>
<feature type="region of interest" description="Disordered" evidence="14">
    <location>
        <begin position="222"/>
        <end position="392"/>
    </location>
</feature>
<dbReference type="OrthoDB" id="10071111at2759"/>
<evidence type="ECO:0000256" key="4">
    <source>
        <dbReference type="ARBA" id="ARBA00021882"/>
    </source>
</evidence>
<feature type="compositionally biased region" description="Basic and acidic residues" evidence="14">
    <location>
        <begin position="364"/>
        <end position="373"/>
    </location>
</feature>
<organism evidence="16 17">
    <name type="scientific">Patiria miniata</name>
    <name type="common">Bat star</name>
    <name type="synonym">Asterina miniata</name>
    <dbReference type="NCBI Taxonomy" id="46514"/>
    <lineage>
        <taxon>Eukaryota</taxon>
        <taxon>Metazoa</taxon>
        <taxon>Echinodermata</taxon>
        <taxon>Eleutherozoa</taxon>
        <taxon>Asterozoa</taxon>
        <taxon>Asteroidea</taxon>
        <taxon>Valvatacea</taxon>
        <taxon>Valvatida</taxon>
        <taxon>Asterinidae</taxon>
        <taxon>Patiria</taxon>
    </lineage>
</organism>
<evidence type="ECO:0000256" key="10">
    <source>
        <dbReference type="ARBA" id="ARBA00023180"/>
    </source>
</evidence>
<dbReference type="AlphaFoldDB" id="A0A914A4Z4"/>
<dbReference type="Proteomes" id="UP000887568">
    <property type="component" value="Unplaced"/>
</dbReference>
<feature type="region of interest" description="Disordered" evidence="14">
    <location>
        <begin position="664"/>
        <end position="730"/>
    </location>
</feature>
<evidence type="ECO:0000313" key="16">
    <source>
        <dbReference type="EnsemblMetazoa" id="XP_038058922.1"/>
    </source>
</evidence>
<dbReference type="OMA" id="ENTHADT"/>
<evidence type="ECO:0000256" key="7">
    <source>
        <dbReference type="ARBA" id="ARBA00022824"/>
    </source>
</evidence>
<keyword evidence="7" id="KW-0256">Endoplasmic reticulum</keyword>
<name>A0A914A4Z4_PATMI</name>
<feature type="transmembrane region" description="Helical" evidence="15">
    <location>
        <begin position="68"/>
        <end position="85"/>
    </location>
</feature>
<feature type="compositionally biased region" description="Polar residues" evidence="14">
    <location>
        <begin position="338"/>
        <end position="347"/>
    </location>
</feature>
<feature type="compositionally biased region" description="Low complexity" evidence="14">
    <location>
        <begin position="681"/>
        <end position="710"/>
    </location>
</feature>
<dbReference type="GO" id="GO:0030867">
    <property type="term" value="C:rough endoplasmic reticulum membrane"/>
    <property type="evidence" value="ECO:0007669"/>
    <property type="project" value="UniProtKB-SubCell"/>
</dbReference>
<dbReference type="Pfam" id="PF09726">
    <property type="entry name" value="Macoilin"/>
    <property type="match status" value="1"/>
</dbReference>
<keyword evidence="10" id="KW-0325">Glycoprotein</keyword>
<feature type="transmembrane region" description="Helical" evidence="15">
    <location>
        <begin position="157"/>
        <end position="177"/>
    </location>
</feature>
<feature type="transmembrane region" description="Helical" evidence="15">
    <location>
        <begin position="20"/>
        <end position="48"/>
    </location>
</feature>
<evidence type="ECO:0000256" key="12">
    <source>
        <dbReference type="ARBA" id="ARBA00031129"/>
    </source>
</evidence>
<evidence type="ECO:0000256" key="8">
    <source>
        <dbReference type="ARBA" id="ARBA00022989"/>
    </source>
</evidence>
<keyword evidence="8 15" id="KW-1133">Transmembrane helix</keyword>
<evidence type="ECO:0000256" key="9">
    <source>
        <dbReference type="ARBA" id="ARBA00023136"/>
    </source>
</evidence>
<evidence type="ECO:0000256" key="13">
    <source>
        <dbReference type="SAM" id="Coils"/>
    </source>
</evidence>